<dbReference type="RefSeq" id="WP_306212256.1">
    <property type="nucleotide sequence ID" value="NZ_CP132353.1"/>
</dbReference>
<evidence type="ECO:0000313" key="2">
    <source>
        <dbReference type="Proteomes" id="UP001228139"/>
    </source>
</evidence>
<dbReference type="AlphaFoldDB" id="A0AA50DQV4"/>
<evidence type="ECO:0000313" key="1">
    <source>
        <dbReference type="EMBL" id="WLS80491.1"/>
    </source>
</evidence>
<protein>
    <submittedName>
        <fullName evidence="1">Uncharacterized protein</fullName>
    </submittedName>
</protein>
<accession>A0AA50DQV4</accession>
<name>A0AA50DQV4_9GAMM</name>
<proteinExistence type="predicted"/>
<dbReference type="Proteomes" id="UP001228139">
    <property type="component" value="Chromosome"/>
</dbReference>
<organism evidence="1 2">
    <name type="scientific">Erwinia pyri</name>
    <dbReference type="NCBI Taxonomy" id="3062598"/>
    <lineage>
        <taxon>Bacteria</taxon>
        <taxon>Pseudomonadati</taxon>
        <taxon>Pseudomonadota</taxon>
        <taxon>Gammaproteobacteria</taxon>
        <taxon>Enterobacterales</taxon>
        <taxon>Erwiniaceae</taxon>
        <taxon>Erwinia</taxon>
    </lineage>
</organism>
<keyword evidence="2" id="KW-1185">Reference proteome</keyword>
<dbReference type="KEGG" id="epi:Q3V30_08435"/>
<reference evidence="1 2" key="1">
    <citation type="submission" date="2023-07" db="EMBL/GenBank/DDBJ databases">
        <title>Pathogenic bacteria of pear tree diseases.</title>
        <authorList>
            <person name="Zhang Z."/>
            <person name="He L."/>
            <person name="Huang R."/>
        </authorList>
    </citation>
    <scope>NUCLEOTIDE SEQUENCE [LARGE SCALE GENOMIC DNA]</scope>
    <source>
        <strain evidence="1 2">DE2</strain>
    </source>
</reference>
<sequence length="127" mass="14156">MLIVKSMIGGVTHICEVDNITIAIRGSETFEYVLALTKDHGNPDFAEVMPAIYEDDEKRRILQDEAILVSEREGVLVKNAVAVLINNVESVKMPWIKEADGTLYQYIYPGDKVCVMNSHGSTIETVK</sequence>
<gene>
    <name evidence="1" type="ORF">Q3V30_08435</name>
</gene>
<dbReference type="EMBL" id="CP132353">
    <property type="protein sequence ID" value="WLS80491.1"/>
    <property type="molecule type" value="Genomic_DNA"/>
</dbReference>